<feature type="transmembrane region" description="Helical" evidence="1">
    <location>
        <begin position="6"/>
        <end position="27"/>
    </location>
</feature>
<accession>A0A7G9FJG7</accession>
<dbReference type="SUPFAM" id="SSF158472">
    <property type="entry name" value="HAMP domain-like"/>
    <property type="match status" value="1"/>
</dbReference>
<dbReference type="CDD" id="cd01948">
    <property type="entry name" value="EAL"/>
    <property type="match status" value="1"/>
</dbReference>
<keyword evidence="1" id="KW-0812">Transmembrane</keyword>
<evidence type="ECO:0000259" key="3">
    <source>
        <dbReference type="PROSITE" id="PS50885"/>
    </source>
</evidence>
<dbReference type="GO" id="GO:0071111">
    <property type="term" value="F:cyclic-guanylate-specific phosphodiesterase activity"/>
    <property type="evidence" value="ECO:0007669"/>
    <property type="project" value="InterPro"/>
</dbReference>
<name>A0A7G9FJG7_9FIRM</name>
<feature type="domain" description="EAL" evidence="2">
    <location>
        <begin position="551"/>
        <end position="805"/>
    </location>
</feature>
<keyword evidence="1" id="KW-1133">Transmembrane helix</keyword>
<evidence type="ECO:0000259" key="4">
    <source>
        <dbReference type="PROSITE" id="PS50887"/>
    </source>
</evidence>
<dbReference type="InterPro" id="IPR043128">
    <property type="entry name" value="Rev_trsase/Diguanyl_cyclase"/>
</dbReference>
<gene>
    <name evidence="5" type="ORF">H9Q76_08010</name>
</gene>
<dbReference type="EMBL" id="CP060632">
    <property type="protein sequence ID" value="QNL98698.1"/>
    <property type="molecule type" value="Genomic_DNA"/>
</dbReference>
<dbReference type="Gene3D" id="3.20.20.450">
    <property type="entry name" value="EAL domain"/>
    <property type="match status" value="1"/>
</dbReference>
<reference evidence="5 6" key="1">
    <citation type="submission" date="2020-08" db="EMBL/GenBank/DDBJ databases">
        <authorList>
            <person name="Liu C."/>
            <person name="Sun Q."/>
        </authorList>
    </citation>
    <scope>NUCLEOTIDE SEQUENCE [LARGE SCALE GENOMIC DNA]</scope>
    <source>
        <strain evidence="5 6">NSJ-4</strain>
    </source>
</reference>
<feature type="domain" description="HAMP" evidence="3">
    <location>
        <begin position="300"/>
        <end position="352"/>
    </location>
</feature>
<proteinExistence type="predicted"/>
<dbReference type="RefSeq" id="WP_021985095.1">
    <property type="nucleotide sequence ID" value="NZ_CP060632.1"/>
</dbReference>
<dbReference type="Gene3D" id="3.30.70.270">
    <property type="match status" value="1"/>
</dbReference>
<dbReference type="Pfam" id="PF00563">
    <property type="entry name" value="EAL"/>
    <property type="match status" value="1"/>
</dbReference>
<dbReference type="Pfam" id="PF00990">
    <property type="entry name" value="GGDEF"/>
    <property type="match status" value="1"/>
</dbReference>
<keyword evidence="1" id="KW-0472">Membrane</keyword>
<dbReference type="NCBIfam" id="TIGR00254">
    <property type="entry name" value="GGDEF"/>
    <property type="match status" value="1"/>
</dbReference>
<dbReference type="InterPro" id="IPR050706">
    <property type="entry name" value="Cyclic-di-GMP_PDE-like"/>
</dbReference>
<dbReference type="GO" id="GO:0016020">
    <property type="term" value="C:membrane"/>
    <property type="evidence" value="ECO:0007669"/>
    <property type="project" value="InterPro"/>
</dbReference>
<evidence type="ECO:0000256" key="1">
    <source>
        <dbReference type="SAM" id="Phobius"/>
    </source>
</evidence>
<dbReference type="PROSITE" id="PS50885">
    <property type="entry name" value="HAMP"/>
    <property type="match status" value="1"/>
</dbReference>
<protein>
    <submittedName>
        <fullName evidence="5">EAL domain-containing protein</fullName>
    </submittedName>
</protein>
<dbReference type="AlphaFoldDB" id="A0A7G9FJG7"/>
<dbReference type="Gene3D" id="6.10.340.10">
    <property type="match status" value="1"/>
</dbReference>
<dbReference type="PANTHER" id="PTHR33121:SF70">
    <property type="entry name" value="SIGNALING PROTEIN YKOW"/>
    <property type="match status" value="1"/>
</dbReference>
<dbReference type="CDD" id="cd01949">
    <property type="entry name" value="GGDEF"/>
    <property type="match status" value="1"/>
</dbReference>
<dbReference type="SMART" id="SM00052">
    <property type="entry name" value="EAL"/>
    <property type="match status" value="1"/>
</dbReference>
<dbReference type="InterPro" id="IPR000160">
    <property type="entry name" value="GGDEF_dom"/>
</dbReference>
<dbReference type="PANTHER" id="PTHR33121">
    <property type="entry name" value="CYCLIC DI-GMP PHOSPHODIESTERASE PDEF"/>
    <property type="match status" value="1"/>
</dbReference>
<dbReference type="PROSITE" id="PS50887">
    <property type="entry name" value="GGDEF"/>
    <property type="match status" value="1"/>
</dbReference>
<dbReference type="SUPFAM" id="SSF55073">
    <property type="entry name" value="Nucleotide cyclase"/>
    <property type="match status" value="1"/>
</dbReference>
<dbReference type="InterPro" id="IPR029787">
    <property type="entry name" value="Nucleotide_cyclase"/>
</dbReference>
<dbReference type="CDD" id="cd06225">
    <property type="entry name" value="HAMP"/>
    <property type="match status" value="1"/>
</dbReference>
<dbReference type="InterPro" id="IPR003660">
    <property type="entry name" value="HAMP_dom"/>
</dbReference>
<sequence>MSIQKSLRLSLVLMACLPLIFLTIFTYNLSYKKYMDLATQSTVELAKNYGMGFQSQLNSQIAEVEGLANGTNIQNLVLENYNGVTLGNDSPYYTNVTDLFATASDYAGNNVNYYLYDVNGYYITSSDNTNTDDWQEHMAIPVEDITETKILQCSPLDEIESIDVVSPIIIKSQIVGLIRANITSRYFGSFIPEDGSAFIMTNDGGYLFTSTGLTGQRELETQAFNCLNGADNAKDYGHLKASSFKNIYGFCKLSDSNWLYLIKQQGTQYQQILATLPITMSITLIIILMIAIWVSRILSAKYTEPIFTLRDNMTDASSGNLDVKCDVASDDEFGDLSRMFNSMMDIISNNYKELSASKAALEVSEQELKKNYAHIEQLAYHDGLTGLYNRVAFMKYAYKIFHDASVGASKHAIFFIDLDNFKNINDTLGHDYGDLLLKDVSDRMLSCIASDDILARNGGDEFLILKNRFDTVDDLENFASQLVNVVHHPFILNDETAVVSMSVGIAVFPNNGLTVSELIKNADIAMYNAKNSGKNSYRFFDSYMEDDVNRKNDLADILSHVIDKNEIYLQYQPQVNVESGQVTGYEALMRIESELVGFISPAEFIPIAEETGIINILGEWALIEACNFNQVLIKSGFGPLRVSVNVSTTQLKDDHLIDIIKSIPEKTGMDLKHLEIEITESVLMNSFEHNLKLINQMKELGCSIALDDFGTGYSSFNYLTQIPIDTLKIDKSFIDGICSNEKDRCIADSIIDLAHKMDISVVAEGVEDNEQLQILQNQFCDTLQGYLFSKPLNSTDFIELLSKHKTLHD</sequence>
<evidence type="ECO:0000313" key="6">
    <source>
        <dbReference type="Proteomes" id="UP000515819"/>
    </source>
</evidence>
<organism evidence="5 6">
    <name type="scientific">Wujia chipingensis</name>
    <dbReference type="NCBI Taxonomy" id="2763670"/>
    <lineage>
        <taxon>Bacteria</taxon>
        <taxon>Bacillati</taxon>
        <taxon>Bacillota</taxon>
        <taxon>Clostridia</taxon>
        <taxon>Lachnospirales</taxon>
        <taxon>Lachnospiraceae</taxon>
        <taxon>Wujia</taxon>
    </lineage>
</organism>
<dbReference type="PROSITE" id="PS50883">
    <property type="entry name" value="EAL"/>
    <property type="match status" value="1"/>
</dbReference>
<feature type="transmembrane region" description="Helical" evidence="1">
    <location>
        <begin position="272"/>
        <end position="294"/>
    </location>
</feature>
<dbReference type="SUPFAM" id="SSF141868">
    <property type="entry name" value="EAL domain-like"/>
    <property type="match status" value="1"/>
</dbReference>
<evidence type="ECO:0000259" key="2">
    <source>
        <dbReference type="PROSITE" id="PS50883"/>
    </source>
</evidence>
<dbReference type="InterPro" id="IPR035919">
    <property type="entry name" value="EAL_sf"/>
</dbReference>
<evidence type="ECO:0000313" key="5">
    <source>
        <dbReference type="EMBL" id="QNL98698.1"/>
    </source>
</evidence>
<dbReference type="GO" id="GO:0007165">
    <property type="term" value="P:signal transduction"/>
    <property type="evidence" value="ECO:0007669"/>
    <property type="project" value="InterPro"/>
</dbReference>
<dbReference type="KEGG" id="wcp:H9Q76_08010"/>
<dbReference type="Proteomes" id="UP000515819">
    <property type="component" value="Chromosome"/>
</dbReference>
<feature type="domain" description="GGDEF" evidence="4">
    <location>
        <begin position="409"/>
        <end position="542"/>
    </location>
</feature>
<dbReference type="InterPro" id="IPR001633">
    <property type="entry name" value="EAL_dom"/>
</dbReference>
<dbReference type="SMART" id="SM00267">
    <property type="entry name" value="GGDEF"/>
    <property type="match status" value="1"/>
</dbReference>
<keyword evidence="6" id="KW-1185">Reference proteome</keyword>